<dbReference type="PANTHER" id="PTHR45885">
    <property type="entry name" value="CELL DIVISION CYCLE 5-LIKE PROTEIN"/>
    <property type="match status" value="1"/>
</dbReference>
<dbReference type="GO" id="GO:0000398">
    <property type="term" value="P:mRNA splicing, via spliceosome"/>
    <property type="evidence" value="ECO:0007669"/>
    <property type="project" value="InterPro"/>
</dbReference>
<keyword evidence="3" id="KW-0747">Spliceosome</keyword>
<dbReference type="InterPro" id="IPR021786">
    <property type="entry name" value="Cdc5p/Cef1_C"/>
</dbReference>
<dbReference type="InterPro" id="IPR047242">
    <property type="entry name" value="CDC5L/Cef1"/>
</dbReference>
<feature type="non-terminal residue" evidence="12">
    <location>
        <position position="481"/>
    </location>
</feature>
<comment type="similarity">
    <text evidence="1">Belongs to the CEF1 family.</text>
</comment>
<evidence type="ECO:0000256" key="8">
    <source>
        <dbReference type="ARBA" id="ARBA00034837"/>
    </source>
</evidence>
<accession>A0A9W6T291</accession>
<dbReference type="InterPro" id="IPR017930">
    <property type="entry name" value="Myb_dom"/>
</dbReference>
<evidence type="ECO:0000256" key="4">
    <source>
        <dbReference type="ARBA" id="ARBA00022737"/>
    </source>
</evidence>
<evidence type="ECO:0000256" key="5">
    <source>
        <dbReference type="ARBA" id="ARBA00023125"/>
    </source>
</evidence>
<dbReference type="GO" id="GO:0000974">
    <property type="term" value="C:Prp19 complex"/>
    <property type="evidence" value="ECO:0007669"/>
    <property type="project" value="InterPro"/>
</dbReference>
<dbReference type="AlphaFoldDB" id="A0A9W6T291"/>
<feature type="domain" description="Myb-like" evidence="10">
    <location>
        <begin position="7"/>
        <end position="54"/>
    </location>
</feature>
<evidence type="ECO:0000259" key="10">
    <source>
        <dbReference type="PROSITE" id="PS50090"/>
    </source>
</evidence>
<feature type="domain" description="HTH myb-type" evidence="11">
    <location>
        <begin position="55"/>
        <end position="108"/>
    </location>
</feature>
<dbReference type="EMBL" id="BSXN01001287">
    <property type="protein sequence ID" value="GME72472.1"/>
    <property type="molecule type" value="Genomic_DNA"/>
</dbReference>
<evidence type="ECO:0000256" key="2">
    <source>
        <dbReference type="ARBA" id="ARBA00022664"/>
    </source>
</evidence>
<dbReference type="GO" id="GO:0003677">
    <property type="term" value="F:DNA binding"/>
    <property type="evidence" value="ECO:0007669"/>
    <property type="project" value="UniProtKB-KW"/>
</dbReference>
<dbReference type="InterPro" id="IPR009057">
    <property type="entry name" value="Homeodomain-like_sf"/>
</dbReference>
<dbReference type="GO" id="GO:0005681">
    <property type="term" value="C:spliceosomal complex"/>
    <property type="evidence" value="ECO:0007669"/>
    <property type="project" value="UniProtKB-KW"/>
</dbReference>
<comment type="caution">
    <text evidence="12">The sequence shown here is derived from an EMBL/GenBank/DDBJ whole genome shotgun (WGS) entry which is preliminary data.</text>
</comment>
<feature type="region of interest" description="Disordered" evidence="9">
    <location>
        <begin position="271"/>
        <end position="295"/>
    </location>
</feature>
<feature type="domain" description="HTH myb-type" evidence="11">
    <location>
        <begin position="6"/>
        <end position="54"/>
    </location>
</feature>
<dbReference type="Gene3D" id="1.10.10.60">
    <property type="entry name" value="Homeodomain-like"/>
    <property type="match status" value="2"/>
</dbReference>
<dbReference type="PANTHER" id="PTHR45885:SF1">
    <property type="entry name" value="CELL DIVISION CYCLE 5-LIKE PROTEIN"/>
    <property type="match status" value="1"/>
</dbReference>
<evidence type="ECO:0000256" key="7">
    <source>
        <dbReference type="ARBA" id="ARBA00023242"/>
    </source>
</evidence>
<evidence type="ECO:0000256" key="1">
    <source>
        <dbReference type="ARBA" id="ARBA00010506"/>
    </source>
</evidence>
<evidence type="ECO:0000313" key="13">
    <source>
        <dbReference type="Proteomes" id="UP001165120"/>
    </source>
</evidence>
<keyword evidence="5" id="KW-0238">DNA-binding</keyword>
<proteinExistence type="inferred from homology"/>
<name>A0A9W6T291_CANBO</name>
<protein>
    <recommendedName>
        <fullName evidence="8">Pre-mRNA-splicing factor CEF1</fullName>
    </recommendedName>
</protein>
<gene>
    <name evidence="12" type="ORF">Cboi02_000362000</name>
</gene>
<evidence type="ECO:0000313" key="12">
    <source>
        <dbReference type="EMBL" id="GME72472.1"/>
    </source>
</evidence>
<keyword evidence="13" id="KW-1185">Reference proteome</keyword>
<organism evidence="12 13">
    <name type="scientific">Candida boidinii</name>
    <name type="common">Yeast</name>
    <dbReference type="NCBI Taxonomy" id="5477"/>
    <lineage>
        <taxon>Eukaryota</taxon>
        <taxon>Fungi</taxon>
        <taxon>Dikarya</taxon>
        <taxon>Ascomycota</taxon>
        <taxon>Saccharomycotina</taxon>
        <taxon>Pichiomycetes</taxon>
        <taxon>Pichiales</taxon>
        <taxon>Pichiaceae</taxon>
        <taxon>Ogataea</taxon>
        <taxon>Ogataea/Candida clade</taxon>
    </lineage>
</organism>
<dbReference type="SMART" id="SM00717">
    <property type="entry name" value="SANT"/>
    <property type="match status" value="2"/>
</dbReference>
<dbReference type="InterPro" id="IPR047240">
    <property type="entry name" value="SANT_CDC5L_II"/>
</dbReference>
<evidence type="ECO:0000256" key="6">
    <source>
        <dbReference type="ARBA" id="ARBA00023187"/>
    </source>
</evidence>
<keyword evidence="7" id="KW-0539">Nucleus</keyword>
<feature type="compositionally biased region" description="Basic and acidic residues" evidence="9">
    <location>
        <begin position="456"/>
        <end position="475"/>
    </location>
</feature>
<evidence type="ECO:0000256" key="9">
    <source>
        <dbReference type="SAM" id="MobiDB-lite"/>
    </source>
</evidence>
<dbReference type="Proteomes" id="UP001165120">
    <property type="component" value="Unassembled WGS sequence"/>
</dbReference>
<feature type="compositionally biased region" description="Acidic residues" evidence="9">
    <location>
        <begin position="424"/>
        <end position="436"/>
    </location>
</feature>
<reference evidence="12" key="1">
    <citation type="submission" date="2023-04" db="EMBL/GenBank/DDBJ databases">
        <title>Candida boidinii NBRC 10035.</title>
        <authorList>
            <person name="Ichikawa N."/>
            <person name="Sato H."/>
            <person name="Tonouchi N."/>
        </authorList>
    </citation>
    <scope>NUCLEOTIDE SEQUENCE</scope>
    <source>
        <strain evidence="12">NBRC 10035</strain>
    </source>
</reference>
<keyword evidence="6" id="KW-0508">mRNA splicing</keyword>
<feature type="region of interest" description="Disordered" evidence="9">
    <location>
        <begin position="370"/>
        <end position="406"/>
    </location>
</feature>
<sequence length="481" mass="55129">MAPIYVKGGIWTNVEDEILKASIAKYGLNQWPRVSSLLARKTAKQCKARWHEWLAPSVKKLSWSKKEDEKLLRLTKIMPNQWRSIAPIIGRTPTQCIERYQQLLDDHEYHSNEQNAESDLKLQGLGAEAHSDVSVETAKGSNLQVGDINLNPESRPARPDAIDMDDDEKEMLSEARARLANTQGKKAKRKARERMIDETNRISMIQKRRELKQSGISLKFKLKKKFKEQMDYNLDVPLQRVPESGRFDTENEDGLNSKEKQKFDKLTERTGTENQEFKKRQEKQKKRKDFDAKNDKKTSLSIVLEASATDENVNDRVKRRKLILPEPTTESANGKLEESNIEDAGFGASINEIEARTYTQSALLARREAFNESDDEDELNKEQNNNDSISPVVGVKSEPKEEKSLPNLSLKSKLLNLPKPLNDFEIEFNSDDDDIFGDSKESNELSTNRNGIILQDKAEEEKQEQLKAAEEERKKNLSRTQ</sequence>
<feature type="region of interest" description="Disordered" evidence="9">
    <location>
        <begin position="424"/>
        <end position="481"/>
    </location>
</feature>
<keyword evidence="4" id="KW-0677">Repeat</keyword>
<dbReference type="CDD" id="cd00167">
    <property type="entry name" value="SANT"/>
    <property type="match status" value="1"/>
</dbReference>
<evidence type="ECO:0000259" key="11">
    <source>
        <dbReference type="PROSITE" id="PS51294"/>
    </source>
</evidence>
<dbReference type="SUPFAM" id="SSF46689">
    <property type="entry name" value="Homeodomain-like"/>
    <property type="match status" value="1"/>
</dbReference>
<dbReference type="CDD" id="cd11659">
    <property type="entry name" value="SANT_CDC5_II"/>
    <property type="match status" value="1"/>
</dbReference>
<dbReference type="InterPro" id="IPR001005">
    <property type="entry name" value="SANT/Myb"/>
</dbReference>
<keyword evidence="2" id="KW-0507">mRNA processing</keyword>
<feature type="domain" description="Myb-like" evidence="10">
    <location>
        <begin position="55"/>
        <end position="104"/>
    </location>
</feature>
<dbReference type="Pfam" id="PF11831">
    <property type="entry name" value="Myb_Cef"/>
    <property type="match status" value="1"/>
</dbReference>
<dbReference type="PROSITE" id="PS51294">
    <property type="entry name" value="HTH_MYB"/>
    <property type="match status" value="2"/>
</dbReference>
<dbReference type="Pfam" id="PF13921">
    <property type="entry name" value="Myb_DNA-bind_6"/>
    <property type="match status" value="1"/>
</dbReference>
<evidence type="ECO:0000256" key="3">
    <source>
        <dbReference type="ARBA" id="ARBA00022728"/>
    </source>
</evidence>
<dbReference type="PROSITE" id="PS50090">
    <property type="entry name" value="MYB_LIKE"/>
    <property type="match status" value="2"/>
</dbReference>